<gene>
    <name evidence="1" type="ORF">CDAR_566381</name>
</gene>
<evidence type="ECO:0000313" key="2">
    <source>
        <dbReference type="Proteomes" id="UP001054837"/>
    </source>
</evidence>
<organism evidence="1 2">
    <name type="scientific">Caerostris darwini</name>
    <dbReference type="NCBI Taxonomy" id="1538125"/>
    <lineage>
        <taxon>Eukaryota</taxon>
        <taxon>Metazoa</taxon>
        <taxon>Ecdysozoa</taxon>
        <taxon>Arthropoda</taxon>
        <taxon>Chelicerata</taxon>
        <taxon>Arachnida</taxon>
        <taxon>Araneae</taxon>
        <taxon>Araneomorphae</taxon>
        <taxon>Entelegynae</taxon>
        <taxon>Araneoidea</taxon>
        <taxon>Araneidae</taxon>
        <taxon>Caerostris</taxon>
    </lineage>
</organism>
<protein>
    <submittedName>
        <fullName evidence="1">Uncharacterized protein</fullName>
    </submittedName>
</protein>
<proteinExistence type="predicted"/>
<dbReference type="AlphaFoldDB" id="A0AAV4RPQ5"/>
<dbReference type="Proteomes" id="UP001054837">
    <property type="component" value="Unassembled WGS sequence"/>
</dbReference>
<dbReference type="EMBL" id="BPLQ01006540">
    <property type="protein sequence ID" value="GIY23377.1"/>
    <property type="molecule type" value="Genomic_DNA"/>
</dbReference>
<evidence type="ECO:0000313" key="1">
    <source>
        <dbReference type="EMBL" id="GIY23377.1"/>
    </source>
</evidence>
<comment type="caution">
    <text evidence="1">The sequence shown here is derived from an EMBL/GenBank/DDBJ whole genome shotgun (WGS) entry which is preliminary data.</text>
</comment>
<name>A0AAV4RPQ5_9ARAC</name>
<sequence length="154" mass="18193">MDTHPSSRIHAAGLIDPAESFNSRDSLLDDLSEQSDDALFYGSSIFFFCWITNTLFDAKNCYCHLPSTFRTGFLFQEKEMTSAVPEENWSHHFQFWCERCSILWNSLFCHLERTDRNKMAHNFENKLLSKNGSNCRQILNRKYFLYLNCDKVFF</sequence>
<reference evidence="1 2" key="1">
    <citation type="submission" date="2021-06" db="EMBL/GenBank/DDBJ databases">
        <title>Caerostris darwini draft genome.</title>
        <authorList>
            <person name="Kono N."/>
            <person name="Arakawa K."/>
        </authorList>
    </citation>
    <scope>NUCLEOTIDE SEQUENCE [LARGE SCALE GENOMIC DNA]</scope>
</reference>
<keyword evidence="2" id="KW-1185">Reference proteome</keyword>
<accession>A0AAV4RPQ5</accession>